<evidence type="ECO:0000313" key="2">
    <source>
        <dbReference type="EMBL" id="CAG8693866.1"/>
    </source>
</evidence>
<gene>
    <name evidence="2" type="ORF">ALEPTO_LOCUS11306</name>
</gene>
<comment type="caution">
    <text evidence="2">The sequence shown here is derived from an EMBL/GenBank/DDBJ whole genome shotgun (WGS) entry which is preliminary data.</text>
</comment>
<dbReference type="EMBL" id="CAJVPS010017461">
    <property type="protein sequence ID" value="CAG8693866.1"/>
    <property type="molecule type" value="Genomic_DNA"/>
</dbReference>
<evidence type="ECO:0000256" key="1">
    <source>
        <dbReference type="SAM" id="MobiDB-lite"/>
    </source>
</evidence>
<evidence type="ECO:0000313" key="3">
    <source>
        <dbReference type="Proteomes" id="UP000789508"/>
    </source>
</evidence>
<dbReference type="AlphaFoldDB" id="A0A9N9HMJ1"/>
<name>A0A9N9HMJ1_9GLOM</name>
<protein>
    <submittedName>
        <fullName evidence="2">12201_t:CDS:1</fullName>
    </submittedName>
</protein>
<feature type="region of interest" description="Disordered" evidence="1">
    <location>
        <begin position="1"/>
        <end position="20"/>
    </location>
</feature>
<accession>A0A9N9HMJ1</accession>
<organism evidence="2 3">
    <name type="scientific">Ambispora leptoticha</name>
    <dbReference type="NCBI Taxonomy" id="144679"/>
    <lineage>
        <taxon>Eukaryota</taxon>
        <taxon>Fungi</taxon>
        <taxon>Fungi incertae sedis</taxon>
        <taxon>Mucoromycota</taxon>
        <taxon>Glomeromycotina</taxon>
        <taxon>Glomeromycetes</taxon>
        <taxon>Archaeosporales</taxon>
        <taxon>Ambisporaceae</taxon>
        <taxon>Ambispora</taxon>
    </lineage>
</organism>
<proteinExistence type="predicted"/>
<sequence>MTTSRSSLVRVEQASERSNSKLRFSVPPNKGIQEYRTVLLVTYYRRRWRSSYILKHVIGKSLLNLRL</sequence>
<keyword evidence="3" id="KW-1185">Reference proteome</keyword>
<dbReference type="Proteomes" id="UP000789508">
    <property type="component" value="Unassembled WGS sequence"/>
</dbReference>
<reference evidence="2" key="1">
    <citation type="submission" date="2021-06" db="EMBL/GenBank/DDBJ databases">
        <authorList>
            <person name="Kallberg Y."/>
            <person name="Tangrot J."/>
            <person name="Rosling A."/>
        </authorList>
    </citation>
    <scope>NUCLEOTIDE SEQUENCE</scope>
    <source>
        <strain evidence="2">FL130A</strain>
    </source>
</reference>